<keyword evidence="2" id="KW-0732">Signal</keyword>
<reference evidence="3" key="2">
    <citation type="submission" date="2020-11" db="EMBL/GenBank/DDBJ databases">
        <authorList>
            <person name="McCartney M.A."/>
            <person name="Auch B."/>
            <person name="Kono T."/>
            <person name="Mallez S."/>
            <person name="Becker A."/>
            <person name="Gohl D.M."/>
            <person name="Silverstein K.A.T."/>
            <person name="Koren S."/>
            <person name="Bechman K.B."/>
            <person name="Herman A."/>
            <person name="Abrahante J.E."/>
            <person name="Garbe J."/>
        </authorList>
    </citation>
    <scope>NUCLEOTIDE SEQUENCE</scope>
    <source>
        <strain evidence="3">Duluth1</strain>
        <tissue evidence="3">Whole animal</tissue>
    </source>
</reference>
<sequence length="181" mass="20564">MKHFIFVCVLIIGANAAICPDDTNDLDDNTDEVEVECPPCERHLTCYRGNMRLFCSRDPCNSCAVVWKDSYGRDFTADCLRDDTEDTNDVDVTASRTIDNDNTNDDDDDVSSFRGGRQPARNNQRNNGNFGRQQVGQQRGRVQPKLEVKNTKKAGRLAAVNRQNQNRNHRNQNAQTRRGRN</sequence>
<feature type="chain" id="PRO_5038540165" evidence="2">
    <location>
        <begin position="17"/>
        <end position="181"/>
    </location>
</feature>
<name>A0A9D4REE5_DREPO</name>
<feature type="compositionally biased region" description="Low complexity" evidence="1">
    <location>
        <begin position="114"/>
        <end position="143"/>
    </location>
</feature>
<evidence type="ECO:0000313" key="3">
    <source>
        <dbReference type="EMBL" id="KAH3864448.1"/>
    </source>
</evidence>
<reference evidence="3" key="1">
    <citation type="journal article" date="2019" name="bioRxiv">
        <title>The Genome of the Zebra Mussel, Dreissena polymorpha: A Resource for Invasive Species Research.</title>
        <authorList>
            <person name="McCartney M.A."/>
            <person name="Auch B."/>
            <person name="Kono T."/>
            <person name="Mallez S."/>
            <person name="Zhang Y."/>
            <person name="Obille A."/>
            <person name="Becker A."/>
            <person name="Abrahante J.E."/>
            <person name="Garbe J."/>
            <person name="Badalamenti J.P."/>
            <person name="Herman A."/>
            <person name="Mangelson H."/>
            <person name="Liachko I."/>
            <person name="Sullivan S."/>
            <person name="Sone E.D."/>
            <person name="Koren S."/>
            <person name="Silverstein K.A.T."/>
            <person name="Beckman K.B."/>
            <person name="Gohl D.M."/>
        </authorList>
    </citation>
    <scope>NUCLEOTIDE SEQUENCE</scope>
    <source>
        <strain evidence="3">Duluth1</strain>
        <tissue evidence="3">Whole animal</tissue>
    </source>
</reference>
<feature type="region of interest" description="Disordered" evidence="1">
    <location>
        <begin position="162"/>
        <end position="181"/>
    </location>
</feature>
<dbReference type="EMBL" id="JAIWYP010000002">
    <property type="protein sequence ID" value="KAH3864448.1"/>
    <property type="molecule type" value="Genomic_DNA"/>
</dbReference>
<accession>A0A9D4REE5</accession>
<feature type="signal peptide" evidence="2">
    <location>
        <begin position="1"/>
        <end position="16"/>
    </location>
</feature>
<evidence type="ECO:0000313" key="4">
    <source>
        <dbReference type="Proteomes" id="UP000828390"/>
    </source>
</evidence>
<proteinExistence type="predicted"/>
<protein>
    <submittedName>
        <fullName evidence="3">Uncharacterized protein</fullName>
    </submittedName>
</protein>
<keyword evidence="4" id="KW-1185">Reference proteome</keyword>
<gene>
    <name evidence="3" type="ORF">DPMN_027466</name>
</gene>
<dbReference type="AlphaFoldDB" id="A0A9D4REE5"/>
<dbReference type="Proteomes" id="UP000828390">
    <property type="component" value="Unassembled WGS sequence"/>
</dbReference>
<organism evidence="3 4">
    <name type="scientific">Dreissena polymorpha</name>
    <name type="common">Zebra mussel</name>
    <name type="synonym">Mytilus polymorpha</name>
    <dbReference type="NCBI Taxonomy" id="45954"/>
    <lineage>
        <taxon>Eukaryota</taxon>
        <taxon>Metazoa</taxon>
        <taxon>Spiralia</taxon>
        <taxon>Lophotrochozoa</taxon>
        <taxon>Mollusca</taxon>
        <taxon>Bivalvia</taxon>
        <taxon>Autobranchia</taxon>
        <taxon>Heteroconchia</taxon>
        <taxon>Euheterodonta</taxon>
        <taxon>Imparidentia</taxon>
        <taxon>Neoheterodontei</taxon>
        <taxon>Myida</taxon>
        <taxon>Dreissenoidea</taxon>
        <taxon>Dreissenidae</taxon>
        <taxon>Dreissena</taxon>
    </lineage>
</organism>
<comment type="caution">
    <text evidence="3">The sequence shown here is derived from an EMBL/GenBank/DDBJ whole genome shotgun (WGS) entry which is preliminary data.</text>
</comment>
<evidence type="ECO:0000256" key="1">
    <source>
        <dbReference type="SAM" id="MobiDB-lite"/>
    </source>
</evidence>
<evidence type="ECO:0000256" key="2">
    <source>
        <dbReference type="SAM" id="SignalP"/>
    </source>
</evidence>
<feature type="region of interest" description="Disordered" evidence="1">
    <location>
        <begin position="95"/>
        <end position="154"/>
    </location>
</feature>